<dbReference type="SUPFAM" id="SSF56235">
    <property type="entry name" value="N-terminal nucleophile aminohydrolases (Ntn hydrolases)"/>
    <property type="match status" value="1"/>
</dbReference>
<organism evidence="4 5">
    <name type="scientific">Tsukamurella soli</name>
    <dbReference type="NCBI Taxonomy" id="644556"/>
    <lineage>
        <taxon>Bacteria</taxon>
        <taxon>Bacillati</taxon>
        <taxon>Actinomycetota</taxon>
        <taxon>Actinomycetes</taxon>
        <taxon>Mycobacteriales</taxon>
        <taxon>Tsukamurellaceae</taxon>
        <taxon>Tsukamurella</taxon>
    </lineage>
</organism>
<dbReference type="InterPro" id="IPR029055">
    <property type="entry name" value="Ntn_hydrolases_N"/>
</dbReference>
<dbReference type="PROSITE" id="PS51278">
    <property type="entry name" value="GATASE_TYPE_2"/>
    <property type="match status" value="1"/>
</dbReference>
<protein>
    <recommendedName>
        <fullName evidence="2">Gamma-glutamyl-hercynylcysteine sulfoxide hydrolase</fullName>
        <ecNumber evidence="2">3.5.1.118</ecNumber>
    </recommendedName>
    <alternativeName>
        <fullName evidence="2">Gamma-glutamyl hercynylcysteine S-oxide hydrolase</fullName>
    </alternativeName>
</protein>
<dbReference type="CDD" id="cd01908">
    <property type="entry name" value="YafJ"/>
    <property type="match status" value="1"/>
</dbReference>
<dbReference type="Pfam" id="PF13230">
    <property type="entry name" value="GATase_4"/>
    <property type="match status" value="1"/>
</dbReference>
<name>A0ABP8J244_9ACTN</name>
<evidence type="ECO:0000256" key="2">
    <source>
        <dbReference type="HAMAP-Rule" id="MF_02036"/>
    </source>
</evidence>
<gene>
    <name evidence="2 4" type="primary">egtC</name>
    <name evidence="4" type="ORF">GCM10023147_02340</name>
</gene>
<keyword evidence="1 2" id="KW-0315">Glutamine amidotransferase</keyword>
<dbReference type="InterPro" id="IPR017808">
    <property type="entry name" value="EgtC"/>
</dbReference>
<dbReference type="HAMAP" id="MF_02036">
    <property type="entry name" value="EgtC"/>
    <property type="match status" value="1"/>
</dbReference>
<evidence type="ECO:0000259" key="3">
    <source>
        <dbReference type="PROSITE" id="PS51278"/>
    </source>
</evidence>
<dbReference type="NCBIfam" id="TIGR03442">
    <property type="entry name" value="ergothioneine biosynthesis protein EgtC"/>
    <property type="match status" value="1"/>
</dbReference>
<dbReference type="EMBL" id="BAABFR010000002">
    <property type="protein sequence ID" value="GAA4383328.1"/>
    <property type="molecule type" value="Genomic_DNA"/>
</dbReference>
<accession>A0ABP8J244</accession>
<keyword evidence="5" id="KW-1185">Reference proteome</keyword>
<dbReference type="InterPro" id="IPR017932">
    <property type="entry name" value="GATase_2_dom"/>
</dbReference>
<comment type="caution">
    <text evidence="4">The sequence shown here is derived from an EMBL/GenBank/DDBJ whole genome shotgun (WGS) entry which is preliminary data.</text>
</comment>
<evidence type="ECO:0000256" key="1">
    <source>
        <dbReference type="ARBA" id="ARBA00022962"/>
    </source>
</evidence>
<keyword evidence="2" id="KW-0378">Hydrolase</keyword>
<sequence length="248" mass="26237">MCRHLAYVGPAVPVAHPVTGGEHSLRTQAWAPRDMRGGGTINADGFGVAWWPDPGGARGGESPGASSTAVRYRNPAPIWTDPAVDEVLPLLTARAVLAAVRSATVGTPVAREACAPFTHGRFAFSHNGVVPDWAELLTPAAADLEALTDSAALWARLLAALPGSDPADALATLVRDVTEQRPGARITTLLCDGESAWGTTYYHSLWFRDTGDSAWLASEPVDDTDDWHQIPDHSIVVARPGRVTVAPL</sequence>
<dbReference type="InterPro" id="IPR032889">
    <property type="entry name" value="EgtC_Actinobacteria"/>
</dbReference>
<dbReference type="RefSeq" id="WP_344989687.1">
    <property type="nucleotide sequence ID" value="NZ_BAABFR010000002.1"/>
</dbReference>
<evidence type="ECO:0000313" key="4">
    <source>
        <dbReference type="EMBL" id="GAA4383328.1"/>
    </source>
</evidence>
<reference evidence="5" key="1">
    <citation type="journal article" date="2019" name="Int. J. Syst. Evol. Microbiol.">
        <title>The Global Catalogue of Microorganisms (GCM) 10K type strain sequencing project: providing services to taxonomists for standard genome sequencing and annotation.</title>
        <authorList>
            <consortium name="The Broad Institute Genomics Platform"/>
            <consortium name="The Broad Institute Genome Sequencing Center for Infectious Disease"/>
            <person name="Wu L."/>
            <person name="Ma J."/>
        </authorList>
    </citation>
    <scope>NUCLEOTIDE SEQUENCE [LARGE SCALE GENOMIC DNA]</scope>
    <source>
        <strain evidence="5">JCM 17688</strain>
    </source>
</reference>
<feature type="domain" description="Glutamine amidotransferase type-2" evidence="3">
    <location>
        <begin position="2"/>
        <end position="248"/>
    </location>
</feature>
<dbReference type="InterPro" id="IPR026869">
    <property type="entry name" value="EgtC-like"/>
</dbReference>
<comment type="pathway">
    <text evidence="2">Amino-acid biosynthesis; ergothioneine biosynthesis.</text>
</comment>
<proteinExistence type="inferred from homology"/>
<comment type="catalytic activity">
    <reaction evidence="2">
        <text>gamma-L-glutamyl-hercynylcysteine S-oxide + H2O = S-(hercyn-2-yl)-L-cysteine S-oxide + L-glutamate</text>
        <dbReference type="Rhea" id="RHEA:42684"/>
        <dbReference type="ChEBI" id="CHEBI:15377"/>
        <dbReference type="ChEBI" id="CHEBI:29985"/>
        <dbReference type="ChEBI" id="CHEBI:82703"/>
        <dbReference type="ChEBI" id="CHEBI:82706"/>
        <dbReference type="EC" id="3.5.1.118"/>
    </reaction>
</comment>
<comment type="function">
    <text evidence="2">Catalyzes the hydrolysis of the gamma-glutamyl amide bond of hercynyl-gamma-L-glutamyl-L-cysteine sulfoxide to produce hercynylcysteine sulfoxide, a step in the biosynthesis pathway of ergothioneine.</text>
</comment>
<dbReference type="PANTHER" id="PTHR43187">
    <property type="entry name" value="GLUTAMINE AMIDOTRANSFERASE DUG3-RELATED"/>
    <property type="match status" value="1"/>
</dbReference>
<evidence type="ECO:0000313" key="5">
    <source>
        <dbReference type="Proteomes" id="UP001500635"/>
    </source>
</evidence>
<dbReference type="Proteomes" id="UP001500635">
    <property type="component" value="Unassembled WGS sequence"/>
</dbReference>
<dbReference type="PANTHER" id="PTHR43187:SF2">
    <property type="entry name" value="GAMMA-GLUTAMYL-HERCYNYLCYSTEINE SULFOXIDE HYDROLASE"/>
    <property type="match status" value="1"/>
</dbReference>
<dbReference type="Gene3D" id="3.60.20.10">
    <property type="entry name" value="Glutamine Phosphoribosylpyrophosphate, subunit 1, domain 1"/>
    <property type="match status" value="1"/>
</dbReference>
<dbReference type="EC" id="3.5.1.118" evidence="2"/>
<dbReference type="InterPro" id="IPR052373">
    <property type="entry name" value="Gamma-glu_amide_hydrolase"/>
</dbReference>